<evidence type="ECO:0008006" key="7">
    <source>
        <dbReference type="Google" id="ProtNLM"/>
    </source>
</evidence>
<reference evidence="6" key="1">
    <citation type="submission" date="2018-02" db="EMBL/GenBank/DDBJ databases">
        <authorList>
            <person name="Holder M.E."/>
            <person name="Ajami N.J."/>
            <person name="Petrosino J.F."/>
        </authorList>
    </citation>
    <scope>NUCLEOTIDE SEQUENCE [LARGE SCALE GENOMIC DNA]</scope>
    <source>
        <strain evidence="6">CCUG 47132</strain>
    </source>
</reference>
<dbReference type="Pfam" id="PF17802">
    <property type="entry name" value="SpaA"/>
    <property type="match status" value="2"/>
</dbReference>
<dbReference type="Pfam" id="PF08341">
    <property type="entry name" value="TED"/>
    <property type="match status" value="1"/>
</dbReference>
<sequence length="497" mass="54162">MNRIINKLRNPIIATVLMLSIVLIPIFSSPFTEVHAEDIYQAYTKSGEYPASDHLKNPIYVRPDGSNAKGDVAYCFNDHRSFPDSAFSPRKTLYTKELGTAAKFEELADTERVNGEDLYNGLVRIIYDGYPNNKSGIKERYGLTDGQFRQITQYAVWYYTDTFNMPARDTSGNNFTENEKNAFNDLVNSTTAIPAGTKLDIYRAKDNSYQNLLSGHFQPNTPTPTPTTKEVEFSKVKLGGTELAGAQIEIYKGVQKVNEWTSGTTSHKIQLEPGTYRFHEEVAPAGFLAVTDFTFTVKADGTVELGTIAQGETVVAASGKITVTDNAQTTPTPQPNTKEIEFSKVKLGGTELAGAQIEIYKGVQKVNEWTSGTTSHKIQLEPGTYRFHEEVAPAGFLAVTDFTFTVKADGTVKLGTIAQGETVVAASGKITVTDNAKPEPTTPGTTPKPGAKKPSVVVKSKSPKTGDEGSFAQYALLLLSSGLALSAIGYNRRKNVK</sequence>
<dbReference type="OrthoDB" id="9804660at2"/>
<dbReference type="InterPro" id="IPR023849">
    <property type="entry name" value="TQXA_dom"/>
</dbReference>
<feature type="domain" description="Thioester" evidence="3">
    <location>
        <begin position="72"/>
        <end position="190"/>
    </location>
</feature>
<dbReference type="Gene3D" id="2.30.30.670">
    <property type="entry name" value="Thioester domain"/>
    <property type="match status" value="2"/>
</dbReference>
<dbReference type="AlphaFoldDB" id="A0A2S0L350"/>
<feature type="compositionally biased region" description="Low complexity" evidence="1">
    <location>
        <begin position="438"/>
        <end position="460"/>
    </location>
</feature>
<organism evidence="5 6">
    <name type="scientific">Mogibacterium diversum</name>
    <dbReference type="NCBI Taxonomy" id="114527"/>
    <lineage>
        <taxon>Bacteria</taxon>
        <taxon>Bacillati</taxon>
        <taxon>Bacillota</taxon>
        <taxon>Clostridia</taxon>
        <taxon>Peptostreptococcales</taxon>
        <taxon>Anaerovoracaceae</taxon>
        <taxon>Mogibacterium</taxon>
    </lineage>
</organism>
<accession>A0A2S0L350</accession>
<gene>
    <name evidence="5" type="ORF">C5Q96_02160</name>
</gene>
<feature type="domain" description="SpaA-like prealbumin fold" evidence="4">
    <location>
        <begin position="339"/>
        <end position="414"/>
    </location>
</feature>
<dbReference type="NCBIfam" id="TIGR03934">
    <property type="entry name" value="TQXA_dom"/>
    <property type="match status" value="1"/>
</dbReference>
<feature type="domain" description="SpaA-like prealbumin fold" evidence="4">
    <location>
        <begin position="230"/>
        <end position="305"/>
    </location>
</feature>
<feature type="transmembrane region" description="Helical" evidence="2">
    <location>
        <begin position="471"/>
        <end position="490"/>
    </location>
</feature>
<keyword evidence="2" id="KW-0472">Membrane</keyword>
<evidence type="ECO:0000313" key="5">
    <source>
        <dbReference type="EMBL" id="AVM47720.1"/>
    </source>
</evidence>
<protein>
    <recommendedName>
        <fullName evidence="7">Thioester-forming surface-anchored protein</fullName>
    </recommendedName>
</protein>
<evidence type="ECO:0000256" key="2">
    <source>
        <dbReference type="SAM" id="Phobius"/>
    </source>
</evidence>
<dbReference type="Gene3D" id="2.60.40.10">
    <property type="entry name" value="Immunoglobulins"/>
    <property type="match status" value="2"/>
</dbReference>
<dbReference type="GeneID" id="78391057"/>
<dbReference type="InterPro" id="IPR013783">
    <property type="entry name" value="Ig-like_fold"/>
</dbReference>
<keyword evidence="6" id="KW-1185">Reference proteome</keyword>
<keyword evidence="2" id="KW-1133">Transmembrane helix</keyword>
<keyword evidence="2" id="KW-0812">Transmembrane</keyword>
<dbReference type="InterPro" id="IPR041033">
    <property type="entry name" value="SpaA_PFL_dom_1"/>
</dbReference>
<dbReference type="KEGG" id="mdv:C5Q96_02160"/>
<dbReference type="RefSeq" id="WP_106056767.1">
    <property type="nucleotide sequence ID" value="NZ_CP027228.1"/>
</dbReference>
<name>A0A2S0L350_9FIRM</name>
<dbReference type="NCBIfam" id="NF012162">
    <property type="entry name" value="surf_Nterm_1"/>
    <property type="match status" value="1"/>
</dbReference>
<evidence type="ECO:0000259" key="4">
    <source>
        <dbReference type="Pfam" id="PF17802"/>
    </source>
</evidence>
<evidence type="ECO:0000256" key="1">
    <source>
        <dbReference type="SAM" id="MobiDB-lite"/>
    </source>
</evidence>
<evidence type="ECO:0000259" key="3">
    <source>
        <dbReference type="Pfam" id="PF08341"/>
    </source>
</evidence>
<dbReference type="EMBL" id="CP027228">
    <property type="protein sequence ID" value="AVM47720.1"/>
    <property type="molecule type" value="Genomic_DNA"/>
</dbReference>
<dbReference type="Proteomes" id="UP000237883">
    <property type="component" value="Chromosome"/>
</dbReference>
<dbReference type="InterPro" id="IPR013552">
    <property type="entry name" value="Thioester_dom"/>
</dbReference>
<feature type="region of interest" description="Disordered" evidence="1">
    <location>
        <begin position="433"/>
        <end position="468"/>
    </location>
</feature>
<evidence type="ECO:0000313" key="6">
    <source>
        <dbReference type="Proteomes" id="UP000237883"/>
    </source>
</evidence>
<proteinExistence type="predicted"/>